<accession>A0A2U9B0L1</accession>
<evidence type="ECO:0000313" key="2">
    <source>
        <dbReference type="EMBL" id="AWO97358.1"/>
    </source>
</evidence>
<organism evidence="2 3">
    <name type="scientific">Scophthalmus maximus</name>
    <name type="common">Turbot</name>
    <name type="synonym">Psetta maxima</name>
    <dbReference type="NCBI Taxonomy" id="52904"/>
    <lineage>
        <taxon>Eukaryota</taxon>
        <taxon>Metazoa</taxon>
        <taxon>Chordata</taxon>
        <taxon>Craniata</taxon>
        <taxon>Vertebrata</taxon>
        <taxon>Euteleostomi</taxon>
        <taxon>Actinopterygii</taxon>
        <taxon>Neopterygii</taxon>
        <taxon>Teleostei</taxon>
        <taxon>Neoteleostei</taxon>
        <taxon>Acanthomorphata</taxon>
        <taxon>Carangaria</taxon>
        <taxon>Pleuronectiformes</taxon>
        <taxon>Pleuronectoidei</taxon>
        <taxon>Scophthalmidae</taxon>
        <taxon>Scophthalmus</taxon>
    </lineage>
</organism>
<dbReference type="EMBL" id="CP026244">
    <property type="protein sequence ID" value="AWO97358.1"/>
    <property type="molecule type" value="Genomic_DNA"/>
</dbReference>
<proteinExistence type="predicted"/>
<dbReference type="Proteomes" id="UP000246464">
    <property type="component" value="Chromosome 2"/>
</dbReference>
<protein>
    <submittedName>
        <fullName evidence="2">Uncharacterized protein</fullName>
    </submittedName>
</protein>
<gene>
    <name evidence="2" type="ORF">SMAX5B_007089</name>
</gene>
<sequence>MKPPRGKETLLARVVSVKVHPSVVPGDERMDELREEEEQKDEKLRRVSSTPAHPPVQTTREAHLAARRVPGEVL</sequence>
<dbReference type="AlphaFoldDB" id="A0A2U9B0L1"/>
<feature type="compositionally biased region" description="Polar residues" evidence="1">
    <location>
        <begin position="47"/>
        <end position="59"/>
    </location>
</feature>
<evidence type="ECO:0000313" key="3">
    <source>
        <dbReference type="Proteomes" id="UP000246464"/>
    </source>
</evidence>
<evidence type="ECO:0000256" key="1">
    <source>
        <dbReference type="SAM" id="MobiDB-lite"/>
    </source>
</evidence>
<feature type="region of interest" description="Disordered" evidence="1">
    <location>
        <begin position="23"/>
        <end position="74"/>
    </location>
</feature>
<name>A0A2U9B0L1_SCOMX</name>
<reference evidence="2 3" key="1">
    <citation type="submission" date="2017-12" db="EMBL/GenBank/DDBJ databases">
        <title>Integrating genomic resources of turbot (Scophthalmus maximus) in depth evaluation of genetic and physical mapping variation across individuals.</title>
        <authorList>
            <person name="Martinez P."/>
        </authorList>
    </citation>
    <scope>NUCLEOTIDE SEQUENCE [LARGE SCALE GENOMIC DNA]</scope>
</reference>
<keyword evidence="3" id="KW-1185">Reference proteome</keyword>